<organism evidence="1 2">
    <name type="scientific">Scortum barcoo</name>
    <name type="common">barcoo grunter</name>
    <dbReference type="NCBI Taxonomy" id="214431"/>
    <lineage>
        <taxon>Eukaryota</taxon>
        <taxon>Metazoa</taxon>
        <taxon>Chordata</taxon>
        <taxon>Craniata</taxon>
        <taxon>Vertebrata</taxon>
        <taxon>Euteleostomi</taxon>
        <taxon>Actinopterygii</taxon>
        <taxon>Neopterygii</taxon>
        <taxon>Teleostei</taxon>
        <taxon>Neoteleostei</taxon>
        <taxon>Acanthomorphata</taxon>
        <taxon>Eupercaria</taxon>
        <taxon>Centrarchiformes</taxon>
        <taxon>Terapontoidei</taxon>
        <taxon>Terapontidae</taxon>
        <taxon>Scortum</taxon>
    </lineage>
</organism>
<dbReference type="Proteomes" id="UP000831701">
    <property type="component" value="Chromosome 22"/>
</dbReference>
<accession>A0ACB8VGC5</accession>
<reference evidence="1" key="1">
    <citation type="submission" date="2022-04" db="EMBL/GenBank/DDBJ databases">
        <title>Jade perch genome.</title>
        <authorList>
            <person name="Chao B."/>
        </authorList>
    </citation>
    <scope>NUCLEOTIDE SEQUENCE</scope>
    <source>
        <strain evidence="1">CB-2022</strain>
    </source>
</reference>
<proteinExistence type="predicted"/>
<gene>
    <name evidence="1" type="ORF">L3Q82_019207</name>
</gene>
<evidence type="ECO:0000313" key="1">
    <source>
        <dbReference type="EMBL" id="KAI3354710.1"/>
    </source>
</evidence>
<keyword evidence="2" id="KW-1185">Reference proteome</keyword>
<dbReference type="EMBL" id="CM041552">
    <property type="protein sequence ID" value="KAI3354710.1"/>
    <property type="molecule type" value="Genomic_DNA"/>
</dbReference>
<sequence>VGLKDITSDTVVSSTGAPQGTVLAPLLFTLYTSDFCYNSELCHIQNPSRGIAFMVLRTSCNNTYGCAMLEKLDYLCNLNGLQCSSWCPEEMPLRFRSVVPYTLPGVLALIGWWWYISRKKERLISHDSPEGTPGGMAVRTSPAESSNGLIDKGAVSPANNTESPTHRQPNVCIQRMEYENISQISVQETEAAPSLEQSSEEAASHLGSITQNEVHKSLFCTLPLPGKEDTPQVSWKDLKDTKKNSSPSLVKKLEKHLVKDPSTTSEDSVKKVILPGSSTKVTPITAHFSDAERPEPEGEVAKHHSTINTQDAVVVCADTPAHVQKVIPSDASSLETPPFVQDFQQHIPTSTPTSLAPASTALTIVQDSSTISLSPGDIQVPSNCSKEEQDLELLAAGLITEVISAATQEILGITSCQATDNSQSSCSSSTPLGSGRLRSQQELITAAQQSHYILTNASQIESTQATKTEIEEQVIPNGCTSAPVWEPLEVNHRISETNNAEKGHWPTPLHQAEQSTSLINIKLKGDEALTLAEDSACSTCHSEDGISSEDLQSSLFDNQMDVIQVTDLPAREASQPQLLVENTTVLAVSEENSMDAICDIKRLNGMGLGNESHGTCEVETDQSGGSDVNSMDSVDSGCTMGAGETQSNHAASLSSELIIWEIEVPKHLVGRLIGKQGRYVSFLKQNSGAKIYISTLPYTQEFQICHIEGMQHQVDKALALIGKKFKDLDLTNLYAPPPLALPSLPMTSWIFNRSMELFEVPSCFKRSTIIPIPKKPSITGLNDYRPVALTSVVCVWKSFERLVLAHLNDFTGPLLDPLQQGKELLLPSGVTVEVIVVNIVSAGHVFVQQHTHPTYHALRSLDQQMFLCYSQPGTPALPSPAEVGVICAAPAVDGAWWRAQVITFYKETNEVEIRYVDYGGYDRVKIDSLRQIRKVFNMHLVGRLIGKQGRYVSFLKQNSGAKIYISTLPYTQEFQICHIEGMQHQVDKALALIGKKFKDLDLTNLYAPPPLALPSLPMTSWLLLPSGVTVEVIVVNIVSAGHVFVQQHTHPTYHALRSLDQQMFLCYSQPGTPALPSPAEVGVICAAPAVDGAWWRAQVITFYKETNEVEIRYVDYGGYDRVKIDSLRQIRSDFVTLPFQGAEVLLDNIAPLPGEDSFSPEATSALEEMTRAVALLAQVSNYDNNTGLPLVHLWNMVGDEV</sequence>
<protein>
    <submittedName>
        <fullName evidence="1">Uncharacterized protein</fullName>
    </submittedName>
</protein>
<feature type="non-terminal residue" evidence="1">
    <location>
        <position position="1"/>
    </location>
</feature>
<name>A0ACB8VGC5_9TELE</name>
<comment type="caution">
    <text evidence="1">The sequence shown here is derived from an EMBL/GenBank/DDBJ whole genome shotgun (WGS) entry which is preliminary data.</text>
</comment>
<evidence type="ECO:0000313" key="2">
    <source>
        <dbReference type="Proteomes" id="UP000831701"/>
    </source>
</evidence>